<dbReference type="Pfam" id="PF17776">
    <property type="entry name" value="NLRC4_HD2"/>
    <property type="match status" value="1"/>
</dbReference>
<dbReference type="SMART" id="SM00184">
    <property type="entry name" value="RING"/>
    <property type="match status" value="1"/>
</dbReference>
<comment type="subcellular location">
    <subcellularLocation>
        <location evidence="1">Cytoplasm</location>
    </subcellularLocation>
</comment>
<organism evidence="14 15">
    <name type="scientific">Astatotilapia calliptera</name>
    <name type="common">Eastern happy</name>
    <name type="synonym">Chromis callipterus</name>
    <dbReference type="NCBI Taxonomy" id="8154"/>
    <lineage>
        <taxon>Eukaryota</taxon>
        <taxon>Metazoa</taxon>
        <taxon>Chordata</taxon>
        <taxon>Craniata</taxon>
        <taxon>Vertebrata</taxon>
        <taxon>Euteleostomi</taxon>
        <taxon>Actinopterygii</taxon>
        <taxon>Neopterygii</taxon>
        <taxon>Teleostei</taxon>
        <taxon>Neoteleostei</taxon>
        <taxon>Acanthomorphata</taxon>
        <taxon>Ovalentaria</taxon>
        <taxon>Cichlomorphae</taxon>
        <taxon>Cichliformes</taxon>
        <taxon>Cichlidae</taxon>
        <taxon>African cichlids</taxon>
        <taxon>Pseudocrenilabrinae</taxon>
        <taxon>Haplochromini</taxon>
        <taxon>Astatotilapia</taxon>
    </lineage>
</organism>
<dbReference type="GO" id="GO:0005524">
    <property type="term" value="F:ATP binding"/>
    <property type="evidence" value="ECO:0007669"/>
    <property type="project" value="UniProtKB-KW"/>
</dbReference>
<keyword evidence="2" id="KW-0963">Cytoplasm</keyword>
<accession>A0AAX7SCQ3</accession>
<keyword evidence="5" id="KW-0677">Repeat</keyword>
<evidence type="ECO:0000256" key="4">
    <source>
        <dbReference type="ARBA" id="ARBA00022723"/>
    </source>
</evidence>
<dbReference type="PROSITE" id="PS50089">
    <property type="entry name" value="ZF_RING_2"/>
    <property type="match status" value="1"/>
</dbReference>
<evidence type="ECO:0000259" key="12">
    <source>
        <dbReference type="PROSITE" id="PS50089"/>
    </source>
</evidence>
<dbReference type="Proteomes" id="UP000265100">
    <property type="component" value="Chromosome 12"/>
</dbReference>
<evidence type="ECO:0000259" key="13">
    <source>
        <dbReference type="PROSITE" id="PS50837"/>
    </source>
</evidence>
<evidence type="ECO:0000256" key="8">
    <source>
        <dbReference type="ARBA" id="ARBA00022833"/>
    </source>
</evidence>
<name>A0AAX7SCQ3_ASTCA</name>
<dbReference type="InterPro" id="IPR007111">
    <property type="entry name" value="NACHT_NTPase"/>
</dbReference>
<dbReference type="GeneTree" id="ENSGT01070000253760"/>
<keyword evidence="15" id="KW-1185">Reference proteome</keyword>
<dbReference type="PROSITE" id="PS50837">
    <property type="entry name" value="NACHT"/>
    <property type="match status" value="1"/>
</dbReference>
<keyword evidence="4" id="KW-0479">Metal-binding</keyword>
<feature type="domain" description="RING-type" evidence="12">
    <location>
        <begin position="111"/>
        <end position="153"/>
    </location>
</feature>
<evidence type="ECO:0000256" key="9">
    <source>
        <dbReference type="ARBA" id="ARBA00022840"/>
    </source>
</evidence>
<dbReference type="Gene3D" id="3.80.10.10">
    <property type="entry name" value="Ribonuclease Inhibitor"/>
    <property type="match status" value="1"/>
</dbReference>
<dbReference type="SUPFAM" id="SSF52047">
    <property type="entry name" value="RNI-like"/>
    <property type="match status" value="1"/>
</dbReference>
<sequence>MDQCEDREEGVPPSKSTLCGEHESQTKAQRNPPGPPPSSVSLQSDTSKDVIIDFKVSAAERGQRSQSAGSSCPSVRSDGSKGQPPNFSAEPGPMGKRKRSGVCEEEQLSCCALCQDVLKDPVSTSCGHWFCRQCISSYWDQSAPSGDSSCPQCGERSRSRAGLQTASQSSCVQNVGLQEVLDEHKISLRRRCERVTEGSDETGSRTLLNRIYTELYITEGQSEEVHSQHEVRQLETASKMDALHDAPIRCQDIFKALPDQQRPIRVVLTNGVAGVGKTFSVQKFTLDWAEGLENQHVSVVVLLSFRELNLIRDEQYSLLELLHVFHPTLQKVTAEKLAVSQLLFIFDGLDESRLSLDFTNRKLLSDVTQKSSVSQLLTNLIQGNLLPSALIWITSRPAAANQIPPTCVDRLTEVRGFTDAQKEEYFRRRFSDEELSSRIISHMKTSRSLHIMCSIPVFCWITATVLEHMLTTEQRGELPKTLTDMYSHFLLVQTKRKKNKYHEGRETSPQELTEADREVLLKLGRLAFEHLEKGNIMFYQEDLEQCGLDVTEASVYSGVCTEIFKRECVIFQKPVYCFVHLSIQEFLAAVYMFHCHTNRKTEVIEGFLGNFREEYKNRSFFKNMFKSYSFPSMDVFLTKGMYKSLQSKNGHLDLFVRFLHGLCLESNQRLLVGLLGQTEISPGTIQRVINNLKKMNSDKISPDRSINIFHCLMEMNHLSVHQEIQEFLKSENRSEKELSEIQCSALAFMLQMSEEVLDELDLQKYNTSERGRQRLIPAVRNCRKAGLTQCRLSESHCEVVASALKSNPSHLNELDMSWSKLQDSGMKLLCAGLESPNCRLETLRLWDCGLSEISCDYLAAALKSNPSHLRQLDLSNDSWWTTNTKLQDSGVKHLCGFLESPGCGLETLRLIDCGLSEISCDYLAAALKSNPSHLRELDLYGNNLKYPDVKQLSDLQQSPDYRL</sequence>
<keyword evidence="6" id="KW-0547">Nucleotide-binding</keyword>
<dbReference type="Gene3D" id="3.30.40.10">
    <property type="entry name" value="Zinc/RING finger domain, C3HC4 (zinc finger)"/>
    <property type="match status" value="1"/>
</dbReference>
<dbReference type="InterPro" id="IPR041075">
    <property type="entry name" value="NOD1/2_WH"/>
</dbReference>
<evidence type="ECO:0000256" key="1">
    <source>
        <dbReference type="ARBA" id="ARBA00004496"/>
    </source>
</evidence>
<evidence type="ECO:0000313" key="14">
    <source>
        <dbReference type="Ensembl" id="ENSACLP00000041733.1"/>
    </source>
</evidence>
<dbReference type="Pfam" id="PF15227">
    <property type="entry name" value="zf-C3HC4_4"/>
    <property type="match status" value="1"/>
</dbReference>
<keyword evidence="3" id="KW-0433">Leucine-rich repeat</keyword>
<proteinExistence type="predicted"/>
<reference evidence="14" key="2">
    <citation type="submission" date="2025-08" db="UniProtKB">
        <authorList>
            <consortium name="Ensembl"/>
        </authorList>
    </citation>
    <scope>IDENTIFICATION</scope>
</reference>
<reference evidence="14" key="1">
    <citation type="submission" date="2018-05" db="EMBL/GenBank/DDBJ databases">
        <authorList>
            <person name="Datahose"/>
        </authorList>
    </citation>
    <scope>NUCLEOTIDE SEQUENCE</scope>
</reference>
<dbReference type="PROSITE" id="PS00518">
    <property type="entry name" value="ZF_RING_1"/>
    <property type="match status" value="1"/>
</dbReference>
<keyword evidence="8" id="KW-0862">Zinc</keyword>
<dbReference type="InterPro" id="IPR051261">
    <property type="entry name" value="NLR"/>
</dbReference>
<dbReference type="Pfam" id="PF14484">
    <property type="entry name" value="FISNA"/>
    <property type="match status" value="1"/>
</dbReference>
<dbReference type="GO" id="GO:0008270">
    <property type="term" value="F:zinc ion binding"/>
    <property type="evidence" value="ECO:0007669"/>
    <property type="project" value="UniProtKB-KW"/>
</dbReference>
<dbReference type="InterPro" id="IPR013083">
    <property type="entry name" value="Znf_RING/FYVE/PHD"/>
</dbReference>
<evidence type="ECO:0000256" key="5">
    <source>
        <dbReference type="ARBA" id="ARBA00022737"/>
    </source>
</evidence>
<dbReference type="InterPro" id="IPR027417">
    <property type="entry name" value="P-loop_NTPase"/>
</dbReference>
<evidence type="ECO:0000256" key="6">
    <source>
        <dbReference type="ARBA" id="ARBA00022741"/>
    </source>
</evidence>
<dbReference type="PANTHER" id="PTHR24106">
    <property type="entry name" value="NACHT, LRR AND CARD DOMAINS-CONTAINING"/>
    <property type="match status" value="1"/>
</dbReference>
<dbReference type="InterPro" id="IPR017907">
    <property type="entry name" value="Znf_RING_CS"/>
</dbReference>
<evidence type="ECO:0000256" key="10">
    <source>
        <dbReference type="PROSITE-ProRule" id="PRU00175"/>
    </source>
</evidence>
<dbReference type="SMART" id="SM01288">
    <property type="entry name" value="FISNA"/>
    <property type="match status" value="1"/>
</dbReference>
<feature type="compositionally biased region" description="Polar residues" evidence="11">
    <location>
        <begin position="64"/>
        <end position="74"/>
    </location>
</feature>
<protein>
    <recommendedName>
        <fullName evidence="16">NACHT domain-containing protein</fullName>
    </recommendedName>
</protein>
<dbReference type="InterPro" id="IPR032675">
    <property type="entry name" value="LRR_dom_sf"/>
</dbReference>
<feature type="region of interest" description="Disordered" evidence="11">
    <location>
        <begin position="1"/>
        <end position="98"/>
    </location>
</feature>
<dbReference type="Pfam" id="PF17779">
    <property type="entry name" value="WHD_NOD2"/>
    <property type="match status" value="1"/>
</dbReference>
<dbReference type="Pfam" id="PF13516">
    <property type="entry name" value="LRR_6"/>
    <property type="match status" value="1"/>
</dbReference>
<dbReference type="SUPFAM" id="SSF52540">
    <property type="entry name" value="P-loop containing nucleoside triphosphate hydrolases"/>
    <property type="match status" value="1"/>
</dbReference>
<evidence type="ECO:0000313" key="15">
    <source>
        <dbReference type="Proteomes" id="UP000265100"/>
    </source>
</evidence>
<dbReference type="Gene3D" id="3.40.50.300">
    <property type="entry name" value="P-loop containing nucleotide triphosphate hydrolases"/>
    <property type="match status" value="1"/>
</dbReference>
<evidence type="ECO:0008006" key="16">
    <source>
        <dbReference type="Google" id="ProtNLM"/>
    </source>
</evidence>
<dbReference type="InterPro" id="IPR041267">
    <property type="entry name" value="NLRP_HD2"/>
</dbReference>
<evidence type="ECO:0000256" key="11">
    <source>
        <dbReference type="SAM" id="MobiDB-lite"/>
    </source>
</evidence>
<dbReference type="InterPro" id="IPR001611">
    <property type="entry name" value="Leu-rich_rpt"/>
</dbReference>
<keyword evidence="9" id="KW-0067">ATP-binding</keyword>
<feature type="domain" description="NACHT" evidence="13">
    <location>
        <begin position="265"/>
        <end position="399"/>
    </location>
</feature>
<dbReference type="AlphaFoldDB" id="A0AAX7SCQ3"/>
<dbReference type="InterPro" id="IPR029495">
    <property type="entry name" value="NACHT-assoc"/>
</dbReference>
<evidence type="ECO:0000256" key="7">
    <source>
        <dbReference type="ARBA" id="ARBA00022771"/>
    </source>
</evidence>
<evidence type="ECO:0000256" key="2">
    <source>
        <dbReference type="ARBA" id="ARBA00022490"/>
    </source>
</evidence>
<dbReference type="SMART" id="SM00368">
    <property type="entry name" value="LRR_RI"/>
    <property type="match status" value="5"/>
</dbReference>
<dbReference type="InterPro" id="IPR001841">
    <property type="entry name" value="Znf_RING"/>
</dbReference>
<dbReference type="Pfam" id="PF05729">
    <property type="entry name" value="NACHT"/>
    <property type="match status" value="1"/>
</dbReference>
<dbReference type="Ensembl" id="ENSACLT00000060811.1">
    <property type="protein sequence ID" value="ENSACLP00000041733.1"/>
    <property type="gene ID" value="ENSACLG00000028583.1"/>
</dbReference>
<reference evidence="14" key="3">
    <citation type="submission" date="2025-09" db="UniProtKB">
        <authorList>
            <consortium name="Ensembl"/>
        </authorList>
    </citation>
    <scope>IDENTIFICATION</scope>
</reference>
<keyword evidence="7 10" id="KW-0863">Zinc-finger</keyword>
<dbReference type="FunFam" id="3.40.50.300:FF:001524">
    <property type="entry name" value="Si:dkey-126g1.7"/>
    <property type="match status" value="1"/>
</dbReference>
<evidence type="ECO:0000256" key="3">
    <source>
        <dbReference type="ARBA" id="ARBA00022614"/>
    </source>
</evidence>
<dbReference type="GO" id="GO:0005737">
    <property type="term" value="C:cytoplasm"/>
    <property type="evidence" value="ECO:0007669"/>
    <property type="project" value="UniProtKB-SubCell"/>
</dbReference>
<dbReference type="SUPFAM" id="SSF57850">
    <property type="entry name" value="RING/U-box"/>
    <property type="match status" value="1"/>
</dbReference>